<dbReference type="Pfam" id="PF04129">
    <property type="entry name" value="Vps52_CC"/>
    <property type="match status" value="1"/>
</dbReference>
<protein>
    <recommendedName>
        <fullName evidence="1">Vacuolar protein sorting-associated protein 52 homolog</fullName>
    </recommendedName>
</protein>
<keyword evidence="4" id="KW-1185">Reference proteome</keyword>
<evidence type="ECO:0000313" key="4">
    <source>
        <dbReference type="Proteomes" id="UP000270094"/>
    </source>
</evidence>
<dbReference type="InterPro" id="IPR048319">
    <property type="entry name" value="Vps52_CC"/>
</dbReference>
<dbReference type="GO" id="GO:0032456">
    <property type="term" value="P:endocytic recycling"/>
    <property type="evidence" value="ECO:0007669"/>
    <property type="project" value="TreeGrafter"/>
</dbReference>
<evidence type="ECO:0000256" key="1">
    <source>
        <dbReference type="ARBA" id="ARBA00017083"/>
    </source>
</evidence>
<evidence type="ECO:0000313" key="3">
    <source>
        <dbReference type="EMBL" id="VDM83447.1"/>
    </source>
</evidence>
<dbReference type="Proteomes" id="UP000270094">
    <property type="component" value="Unassembled WGS sequence"/>
</dbReference>
<dbReference type="InterPro" id="IPR007258">
    <property type="entry name" value="Vps52"/>
</dbReference>
<proteinExistence type="predicted"/>
<organism evidence="3 4">
    <name type="scientific">Strongylus vulgaris</name>
    <name type="common">Blood worm</name>
    <dbReference type="NCBI Taxonomy" id="40348"/>
    <lineage>
        <taxon>Eukaryota</taxon>
        <taxon>Metazoa</taxon>
        <taxon>Ecdysozoa</taxon>
        <taxon>Nematoda</taxon>
        <taxon>Chromadorea</taxon>
        <taxon>Rhabditida</taxon>
        <taxon>Rhabditina</taxon>
        <taxon>Rhabditomorpha</taxon>
        <taxon>Strongyloidea</taxon>
        <taxon>Strongylidae</taxon>
        <taxon>Strongylus</taxon>
    </lineage>
</organism>
<accession>A0A3P7K4W2</accession>
<feature type="domain" description="Vps52 coiled-coil" evidence="2">
    <location>
        <begin position="1"/>
        <end position="93"/>
    </location>
</feature>
<gene>
    <name evidence="3" type="ORF">SVUK_LOCUS18445</name>
</gene>
<evidence type="ECO:0000259" key="2">
    <source>
        <dbReference type="Pfam" id="PF04129"/>
    </source>
</evidence>
<dbReference type="AlphaFoldDB" id="A0A3P7K4W2"/>
<dbReference type="EMBL" id="UYYB01123126">
    <property type="protein sequence ID" value="VDM83447.1"/>
    <property type="molecule type" value="Genomic_DNA"/>
</dbReference>
<dbReference type="GO" id="GO:0005829">
    <property type="term" value="C:cytosol"/>
    <property type="evidence" value="ECO:0007669"/>
    <property type="project" value="GOC"/>
</dbReference>
<dbReference type="GO" id="GO:0006896">
    <property type="term" value="P:Golgi to vacuole transport"/>
    <property type="evidence" value="ECO:0007669"/>
    <property type="project" value="TreeGrafter"/>
</dbReference>
<dbReference type="PANTHER" id="PTHR14190:SF7">
    <property type="entry name" value="VACUOLAR PROTEIN SORTING-ASSOCIATED PROTEIN 52 HOMOLOG"/>
    <property type="match status" value="1"/>
</dbReference>
<dbReference type="GO" id="GO:0019905">
    <property type="term" value="F:syntaxin binding"/>
    <property type="evidence" value="ECO:0007669"/>
    <property type="project" value="TreeGrafter"/>
</dbReference>
<dbReference type="PANTHER" id="PTHR14190">
    <property type="entry name" value="SUPPRESSOR OF ACTIN MUTATIONS 2/VACUOLAR PROTEIN SORTING 52"/>
    <property type="match status" value="1"/>
</dbReference>
<dbReference type="GO" id="GO:0000938">
    <property type="term" value="C:GARP complex"/>
    <property type="evidence" value="ECO:0007669"/>
    <property type="project" value="TreeGrafter"/>
</dbReference>
<sequence>MIKVILEADVSDRSFLEQLHELQHKISFVRAQEFKDARAVYDVMGVLESLKFKAVEKIREWILTKIYMFRKPLSNYQVPQHQLLKYRFFFEFLSANESNIAQEVV</sequence>
<reference evidence="3 4" key="1">
    <citation type="submission" date="2018-11" db="EMBL/GenBank/DDBJ databases">
        <authorList>
            <consortium name="Pathogen Informatics"/>
        </authorList>
    </citation>
    <scope>NUCLEOTIDE SEQUENCE [LARGE SCALE GENOMIC DNA]</scope>
</reference>
<name>A0A3P7K4W2_STRVU</name>
<dbReference type="OrthoDB" id="19482at2759"/>
<dbReference type="GO" id="GO:0042147">
    <property type="term" value="P:retrograde transport, endosome to Golgi"/>
    <property type="evidence" value="ECO:0007669"/>
    <property type="project" value="TreeGrafter"/>
</dbReference>
<dbReference type="GO" id="GO:0007041">
    <property type="term" value="P:lysosomal transport"/>
    <property type="evidence" value="ECO:0007669"/>
    <property type="project" value="TreeGrafter"/>
</dbReference>